<accession>A0A024UP08</accession>
<evidence type="ECO:0000256" key="1">
    <source>
        <dbReference type="SAM" id="Phobius"/>
    </source>
</evidence>
<dbReference type="AlphaFoldDB" id="A0A024UP08"/>
<dbReference type="RefSeq" id="XP_008864127.1">
    <property type="nucleotide sequence ID" value="XM_008865905.1"/>
</dbReference>
<name>A0A024UP08_9STRA</name>
<feature type="chain" id="PRO_5001535457" evidence="2">
    <location>
        <begin position="22"/>
        <end position="110"/>
    </location>
</feature>
<evidence type="ECO:0000256" key="2">
    <source>
        <dbReference type="SAM" id="SignalP"/>
    </source>
</evidence>
<feature type="transmembrane region" description="Helical" evidence="1">
    <location>
        <begin position="32"/>
        <end position="50"/>
    </location>
</feature>
<gene>
    <name evidence="3" type="ORF">H310_02407</name>
</gene>
<protein>
    <submittedName>
        <fullName evidence="3">Uncharacterized protein</fullName>
    </submittedName>
</protein>
<reference evidence="3" key="1">
    <citation type="submission" date="2013-12" db="EMBL/GenBank/DDBJ databases">
        <title>The Genome Sequence of Aphanomyces invadans NJM9701.</title>
        <authorList>
            <consortium name="The Broad Institute Genomics Platform"/>
            <person name="Russ C."/>
            <person name="Tyler B."/>
            <person name="van West P."/>
            <person name="Dieguez-Uribeondo J."/>
            <person name="Young S.K."/>
            <person name="Zeng Q."/>
            <person name="Gargeya S."/>
            <person name="Fitzgerald M."/>
            <person name="Abouelleil A."/>
            <person name="Alvarado L."/>
            <person name="Chapman S.B."/>
            <person name="Gainer-Dewar J."/>
            <person name="Goldberg J."/>
            <person name="Griggs A."/>
            <person name="Gujja S."/>
            <person name="Hansen M."/>
            <person name="Howarth C."/>
            <person name="Imamovic A."/>
            <person name="Ireland A."/>
            <person name="Larimer J."/>
            <person name="McCowan C."/>
            <person name="Murphy C."/>
            <person name="Pearson M."/>
            <person name="Poon T.W."/>
            <person name="Priest M."/>
            <person name="Roberts A."/>
            <person name="Saif S."/>
            <person name="Shea T."/>
            <person name="Sykes S."/>
            <person name="Wortman J."/>
            <person name="Nusbaum C."/>
            <person name="Birren B."/>
        </authorList>
    </citation>
    <scope>NUCLEOTIDE SEQUENCE [LARGE SCALE GENOMIC DNA]</scope>
    <source>
        <strain evidence="3">NJM9701</strain>
    </source>
</reference>
<sequence length="110" mass="11732">MPRCPVVALTLVLMCLTSVAAGEGATKYDTGALFYVAGGFFILSVAACWFHRRCWPAPTPSNCDTDSSSCGSNFDLDDSPTDTMRATVMTPMETNLSSMETPTLPPQSVV</sequence>
<keyword evidence="2" id="KW-0732">Signal</keyword>
<keyword evidence="1" id="KW-1133">Transmembrane helix</keyword>
<evidence type="ECO:0000313" key="3">
    <source>
        <dbReference type="EMBL" id="ETW08034.1"/>
    </source>
</evidence>
<proteinExistence type="predicted"/>
<keyword evidence="1" id="KW-0812">Transmembrane</keyword>
<dbReference type="GeneID" id="20079457"/>
<feature type="signal peptide" evidence="2">
    <location>
        <begin position="1"/>
        <end position="21"/>
    </location>
</feature>
<organism evidence="3">
    <name type="scientific">Aphanomyces invadans</name>
    <dbReference type="NCBI Taxonomy" id="157072"/>
    <lineage>
        <taxon>Eukaryota</taxon>
        <taxon>Sar</taxon>
        <taxon>Stramenopiles</taxon>
        <taxon>Oomycota</taxon>
        <taxon>Saprolegniomycetes</taxon>
        <taxon>Saprolegniales</taxon>
        <taxon>Verrucalvaceae</taxon>
        <taxon>Aphanomyces</taxon>
    </lineage>
</organism>
<dbReference type="VEuPathDB" id="FungiDB:H310_02407"/>
<keyword evidence="1" id="KW-0472">Membrane</keyword>
<dbReference type="EMBL" id="KI913954">
    <property type="protein sequence ID" value="ETW08034.1"/>
    <property type="molecule type" value="Genomic_DNA"/>
</dbReference>